<organism evidence="17 18">
    <name type="scientific">Varroa destructor</name>
    <name type="common">Honeybee mite</name>
    <dbReference type="NCBI Taxonomy" id="109461"/>
    <lineage>
        <taxon>Eukaryota</taxon>
        <taxon>Metazoa</taxon>
        <taxon>Ecdysozoa</taxon>
        <taxon>Arthropoda</taxon>
        <taxon>Chelicerata</taxon>
        <taxon>Arachnida</taxon>
        <taxon>Acari</taxon>
        <taxon>Parasitiformes</taxon>
        <taxon>Mesostigmata</taxon>
        <taxon>Gamasina</taxon>
        <taxon>Dermanyssoidea</taxon>
        <taxon>Varroidae</taxon>
        <taxon>Varroa</taxon>
    </lineage>
</organism>
<dbReference type="InterPro" id="IPR027417">
    <property type="entry name" value="P-loop_NTPase"/>
</dbReference>
<dbReference type="OrthoDB" id="2411602at2759"/>
<dbReference type="GO" id="GO:0016887">
    <property type="term" value="F:ATP hydrolysis activity"/>
    <property type="evidence" value="ECO:0007669"/>
    <property type="project" value="InterPro"/>
</dbReference>
<feature type="active site" evidence="10 12">
    <location>
        <position position="754"/>
    </location>
</feature>
<feature type="binding site" evidence="11">
    <location>
        <begin position="382"/>
        <end position="389"/>
    </location>
    <ligand>
        <name>ATP</name>
        <dbReference type="ChEBI" id="CHEBI:30616"/>
    </ligand>
</feature>
<keyword evidence="6 9" id="KW-0067">ATP-binding</keyword>
<accession>A0A7M7J3N9</accession>
<dbReference type="SUPFAM" id="SSF54211">
    <property type="entry name" value="Ribosomal protein S5 domain 2-like"/>
    <property type="match status" value="1"/>
</dbReference>
<dbReference type="RefSeq" id="XP_022646406.1">
    <property type="nucleotide sequence ID" value="XM_022790671.1"/>
</dbReference>
<evidence type="ECO:0000256" key="12">
    <source>
        <dbReference type="PROSITE-ProRule" id="PRU01122"/>
    </source>
</evidence>
<dbReference type="GO" id="GO:0030163">
    <property type="term" value="P:protein catabolic process"/>
    <property type="evidence" value="ECO:0007669"/>
    <property type="project" value="InterPro"/>
</dbReference>
<dbReference type="GO" id="GO:0005524">
    <property type="term" value="F:ATP binding"/>
    <property type="evidence" value="ECO:0007669"/>
    <property type="project" value="UniProtKB-KW"/>
</dbReference>
<dbReference type="InterPro" id="IPR003111">
    <property type="entry name" value="Lon_prtase_N"/>
</dbReference>
<dbReference type="FunFam" id="3.30.230.10:FF:000019">
    <property type="entry name" value="Lon protease homolog 2, peroxisomal"/>
    <property type="match status" value="1"/>
</dbReference>
<dbReference type="Gene3D" id="3.40.50.300">
    <property type="entry name" value="P-loop containing nucleotide triphosphate hydrolases"/>
    <property type="match status" value="1"/>
</dbReference>
<dbReference type="InterPro" id="IPR054594">
    <property type="entry name" value="Lon_lid"/>
</dbReference>
<dbReference type="AlphaFoldDB" id="A0A7M7J3N9"/>
<evidence type="ECO:0000256" key="13">
    <source>
        <dbReference type="RuleBase" id="RU000591"/>
    </source>
</evidence>
<dbReference type="FunFam" id="1.20.5.5270:FF:000002">
    <property type="entry name" value="Lon protease homolog"/>
    <property type="match status" value="1"/>
</dbReference>
<evidence type="ECO:0000259" key="16">
    <source>
        <dbReference type="PROSITE" id="PS51787"/>
    </source>
</evidence>
<dbReference type="Pfam" id="PF00004">
    <property type="entry name" value="AAA"/>
    <property type="match status" value="1"/>
</dbReference>
<evidence type="ECO:0000313" key="18">
    <source>
        <dbReference type="Proteomes" id="UP000594260"/>
    </source>
</evidence>
<feature type="domain" description="Lon N-terminal" evidence="16">
    <location>
        <begin position="15"/>
        <end position="229"/>
    </location>
</feature>
<dbReference type="InterPro" id="IPR008269">
    <property type="entry name" value="Lon_proteolytic"/>
</dbReference>
<dbReference type="Pfam" id="PF05362">
    <property type="entry name" value="Lon_C"/>
    <property type="match status" value="1"/>
</dbReference>
<dbReference type="EnsemblMetazoa" id="XM_022790671">
    <property type="protein sequence ID" value="XP_022646406"/>
    <property type="gene ID" value="LOC111244074"/>
</dbReference>
<evidence type="ECO:0000256" key="7">
    <source>
        <dbReference type="ARBA" id="ARBA00023016"/>
    </source>
</evidence>
<comment type="similarity">
    <text evidence="9 12 13">Belongs to the peptidase S16 family.</text>
</comment>
<dbReference type="NCBIfam" id="TIGR00763">
    <property type="entry name" value="lon"/>
    <property type="match status" value="1"/>
</dbReference>
<dbReference type="PIRSF" id="PIRSF001174">
    <property type="entry name" value="Lon_proteas"/>
    <property type="match status" value="1"/>
</dbReference>
<dbReference type="InterPro" id="IPR046336">
    <property type="entry name" value="Lon_prtase_N_sf"/>
</dbReference>
<dbReference type="InterPro" id="IPR003593">
    <property type="entry name" value="AAA+_ATPase"/>
</dbReference>
<dbReference type="GeneID" id="111244074"/>
<dbReference type="EC" id="3.4.21.-" evidence="9 14"/>
<dbReference type="GO" id="GO:0004176">
    <property type="term" value="F:ATP-dependent peptidase activity"/>
    <property type="evidence" value="ECO:0007669"/>
    <property type="project" value="UniProtKB-UniRule"/>
</dbReference>
<evidence type="ECO:0000256" key="11">
    <source>
        <dbReference type="PIRSR" id="PIRSR001174-2"/>
    </source>
</evidence>
<keyword evidence="5 9" id="KW-0720">Serine protease</keyword>
<feature type="domain" description="Lon proteolytic" evidence="15">
    <location>
        <begin position="623"/>
        <end position="805"/>
    </location>
</feature>
<evidence type="ECO:0000259" key="15">
    <source>
        <dbReference type="PROSITE" id="PS51786"/>
    </source>
</evidence>
<dbReference type="PROSITE" id="PS51787">
    <property type="entry name" value="LON_N"/>
    <property type="match status" value="1"/>
</dbReference>
<evidence type="ECO:0000256" key="9">
    <source>
        <dbReference type="PIRNR" id="PIRNR001174"/>
    </source>
</evidence>
<feature type="active site" evidence="10 12">
    <location>
        <position position="711"/>
    </location>
</feature>
<dbReference type="GO" id="GO:0004252">
    <property type="term" value="F:serine-type endopeptidase activity"/>
    <property type="evidence" value="ECO:0007669"/>
    <property type="project" value="UniProtKB-UniRule"/>
</dbReference>
<evidence type="ECO:0000256" key="5">
    <source>
        <dbReference type="ARBA" id="ARBA00022825"/>
    </source>
</evidence>
<protein>
    <recommendedName>
        <fullName evidence="9 14">Lon protease homolog</fullName>
        <ecNumber evidence="9 14">3.4.21.-</ecNumber>
    </recommendedName>
</protein>
<dbReference type="Gene3D" id="1.20.5.5270">
    <property type="match status" value="1"/>
</dbReference>
<dbReference type="Pfam" id="PF22667">
    <property type="entry name" value="Lon_lid"/>
    <property type="match status" value="1"/>
</dbReference>
<evidence type="ECO:0000256" key="8">
    <source>
        <dbReference type="ARBA" id="ARBA00023140"/>
    </source>
</evidence>
<keyword evidence="8" id="KW-0576">Peroxisome</keyword>
<evidence type="ECO:0000256" key="2">
    <source>
        <dbReference type="ARBA" id="ARBA00022670"/>
    </source>
</evidence>
<dbReference type="PANTHER" id="PTHR10046">
    <property type="entry name" value="ATP DEPENDENT LON PROTEASE FAMILY MEMBER"/>
    <property type="match status" value="1"/>
</dbReference>
<dbReference type="SUPFAM" id="SSF88697">
    <property type="entry name" value="PUA domain-like"/>
    <property type="match status" value="1"/>
</dbReference>
<dbReference type="InterPro" id="IPR015947">
    <property type="entry name" value="PUA-like_sf"/>
</dbReference>
<dbReference type="FunFam" id="3.40.50.300:FF:000382">
    <property type="entry name" value="Lon protease homolog 2, peroxisomal"/>
    <property type="match status" value="1"/>
</dbReference>
<dbReference type="CDD" id="cd19500">
    <property type="entry name" value="RecA-like_Lon"/>
    <property type="match status" value="1"/>
</dbReference>
<keyword evidence="1" id="KW-0963">Cytoplasm</keyword>
<sequence>MSASSSGNVRLPRRLPLLIVDTVLFPGTSIRVPVSSSKSISMIKNHLLNQHTIGGAFVGVVPREHPKRESGQSGVLHHVGTAGMVIQVTGSSWPRSTYTLLINGVCRFSLDEIVHESPYLIGSVTQLDRLPGDVYSVTSLNLEDPQDFELSELLRQIRSMAGTLVERLDLSPGSAQRYKRLLNALPSYALPDISTSIVAASHEERLAVLDAVVLSERIKKALPLLRRQIHALEDKGGGKTNGKYKDGLLVVGFGKDMGRVNGLEMQDDDDMDDVDDMATLEKKLRAVELPEHARKAAVKELARLKKMPPHMPEHAMTRNYLELLADLPWNLRSSEQIDLQKSKADLDNDHYGMEKLKKRVLEYLAVRKLNSRIKGPILCFVGPPGVGKTSVGRSIAKSLGREFYRISLGGVSDQADIRGHRRTYIGSMPGRIMQGLKTVGVKNPVFLLDEIDKMTPGIHGDPAAALLEVLDPEQNGSFTDHYMNIPFDLSEVLFIATANTTSTIPPALLDRMELINVPGYTHDEKEHIAREHLLPKQLQQHGILPSMMQLTKDAMRKIITSYTREAGVRTLERRLGAVCRAAAVKIVESDHDEVQQVHIDIDEEQLEDILGPPLFDMDIDSRLIQPGVAIGLAWTAAGGEVMFVEASKMGGTGQLTLTGQLGDVMKESATLALNWTRIHSSRFGLTQPDIMDGTDIHVHFPAGAVEKDGPSAGVTIVCVLVSLFTQRVVASDVAMTGEITLQGLVLPVGGVKEKVLAAHRSGLGRVILPTRNRRDLSEIPQNVREKMTFHLASTVEDVLQEAFFGGFPQLRPPISPGTNQQPAFQSKL</sequence>
<dbReference type="PROSITE" id="PS51786">
    <property type="entry name" value="LON_PROTEOLYTIC"/>
    <property type="match status" value="1"/>
</dbReference>
<name>A0A7M7J3N9_VARDE</name>
<keyword evidence="3 9" id="KW-0547">Nucleotide-binding</keyword>
<keyword evidence="7" id="KW-0346">Stress response</keyword>
<keyword evidence="18" id="KW-1185">Reference proteome</keyword>
<dbReference type="SMART" id="SM00464">
    <property type="entry name" value="LON"/>
    <property type="match status" value="1"/>
</dbReference>
<evidence type="ECO:0000256" key="14">
    <source>
        <dbReference type="RuleBase" id="RU000592"/>
    </source>
</evidence>
<evidence type="ECO:0000256" key="3">
    <source>
        <dbReference type="ARBA" id="ARBA00022741"/>
    </source>
</evidence>
<dbReference type="InterPro" id="IPR003959">
    <property type="entry name" value="ATPase_AAA_core"/>
</dbReference>
<dbReference type="InterPro" id="IPR014721">
    <property type="entry name" value="Ribsml_uS5_D2-typ_fold_subgr"/>
</dbReference>
<dbReference type="PRINTS" id="PR00830">
    <property type="entry name" value="ENDOLAPTASE"/>
</dbReference>
<dbReference type="InterPro" id="IPR008268">
    <property type="entry name" value="Peptidase_S16_AS"/>
</dbReference>
<evidence type="ECO:0000256" key="6">
    <source>
        <dbReference type="ARBA" id="ARBA00022840"/>
    </source>
</evidence>
<dbReference type="FunFam" id="1.10.8.60:FF:000091">
    <property type="entry name" value="Lon protease homolog 2, peroxisomal"/>
    <property type="match status" value="1"/>
</dbReference>
<evidence type="ECO:0000256" key="10">
    <source>
        <dbReference type="PIRSR" id="PIRSR001174-1"/>
    </source>
</evidence>
<dbReference type="Pfam" id="PF02190">
    <property type="entry name" value="LON_substr_bdg"/>
    <property type="match status" value="1"/>
</dbReference>
<dbReference type="SMART" id="SM00382">
    <property type="entry name" value="AAA"/>
    <property type="match status" value="1"/>
</dbReference>
<dbReference type="InParanoid" id="A0A7M7J3N9"/>
<proteinExistence type="inferred from homology"/>
<dbReference type="Proteomes" id="UP000594260">
    <property type="component" value="Unplaced"/>
</dbReference>
<keyword evidence="2 9" id="KW-0645">Protease</keyword>
<dbReference type="Gene3D" id="1.10.8.60">
    <property type="match status" value="1"/>
</dbReference>
<dbReference type="Gene3D" id="3.30.230.10">
    <property type="match status" value="1"/>
</dbReference>
<dbReference type="InterPro" id="IPR020568">
    <property type="entry name" value="Ribosomal_Su5_D2-typ_SF"/>
</dbReference>
<dbReference type="SUPFAM" id="SSF52540">
    <property type="entry name" value="P-loop containing nucleoside triphosphate hydrolases"/>
    <property type="match status" value="1"/>
</dbReference>
<evidence type="ECO:0000256" key="1">
    <source>
        <dbReference type="ARBA" id="ARBA00022490"/>
    </source>
</evidence>
<reference evidence="17" key="1">
    <citation type="submission" date="2021-01" db="UniProtKB">
        <authorList>
            <consortium name="EnsemblMetazoa"/>
        </authorList>
    </citation>
    <scope>IDENTIFICATION</scope>
</reference>
<evidence type="ECO:0000256" key="4">
    <source>
        <dbReference type="ARBA" id="ARBA00022801"/>
    </source>
</evidence>
<dbReference type="Gene3D" id="2.30.130.40">
    <property type="entry name" value="LON domain-like"/>
    <property type="match status" value="1"/>
</dbReference>
<dbReference type="InterPro" id="IPR004815">
    <property type="entry name" value="Lon_bac/euk-typ"/>
</dbReference>
<dbReference type="InterPro" id="IPR027065">
    <property type="entry name" value="Lon_Prtase"/>
</dbReference>
<dbReference type="KEGG" id="vde:111244074"/>
<dbReference type="PROSITE" id="PS01046">
    <property type="entry name" value="LON_SER"/>
    <property type="match status" value="1"/>
</dbReference>
<evidence type="ECO:0000313" key="17">
    <source>
        <dbReference type="EnsemblMetazoa" id="XP_022646406"/>
    </source>
</evidence>
<dbReference type="OMA" id="EYFLHQQ"/>
<keyword evidence="4 9" id="KW-0378">Hydrolase</keyword>
<dbReference type="GO" id="GO:0006508">
    <property type="term" value="P:proteolysis"/>
    <property type="evidence" value="ECO:0007669"/>
    <property type="project" value="UniProtKB-KW"/>
</dbReference>